<dbReference type="Proteomes" id="UP001174694">
    <property type="component" value="Unassembled WGS sequence"/>
</dbReference>
<keyword evidence="8" id="KW-1185">Reference proteome</keyword>
<evidence type="ECO:0000256" key="4">
    <source>
        <dbReference type="ARBA" id="ARBA00023136"/>
    </source>
</evidence>
<evidence type="ECO:0000256" key="6">
    <source>
        <dbReference type="SAM" id="Phobius"/>
    </source>
</evidence>
<comment type="caution">
    <text evidence="7">The sequence shown here is derived from an EMBL/GenBank/DDBJ whole genome shotgun (WGS) entry which is preliminary data.</text>
</comment>
<evidence type="ECO:0000256" key="3">
    <source>
        <dbReference type="ARBA" id="ARBA00022989"/>
    </source>
</evidence>
<feature type="transmembrane region" description="Helical" evidence="6">
    <location>
        <begin position="189"/>
        <end position="206"/>
    </location>
</feature>
<feature type="transmembrane region" description="Helical" evidence="6">
    <location>
        <begin position="283"/>
        <end position="305"/>
    </location>
</feature>
<keyword evidence="3 6" id="KW-1133">Transmembrane helix</keyword>
<dbReference type="GO" id="GO:0015165">
    <property type="term" value="F:pyrimidine nucleotide-sugar transmembrane transporter activity"/>
    <property type="evidence" value="ECO:0007669"/>
    <property type="project" value="InterPro"/>
</dbReference>
<gene>
    <name evidence="7" type="ORF">NKR23_g1078</name>
</gene>
<dbReference type="EMBL" id="JANBVO010000002">
    <property type="protein sequence ID" value="KAJ9156549.1"/>
    <property type="molecule type" value="Genomic_DNA"/>
</dbReference>
<feature type="compositionally biased region" description="Polar residues" evidence="5">
    <location>
        <begin position="72"/>
        <end position="85"/>
    </location>
</feature>
<evidence type="ECO:0000313" key="7">
    <source>
        <dbReference type="EMBL" id="KAJ9156549.1"/>
    </source>
</evidence>
<evidence type="ECO:0000256" key="1">
    <source>
        <dbReference type="ARBA" id="ARBA00004141"/>
    </source>
</evidence>
<proteinExistence type="predicted"/>
<evidence type="ECO:0000256" key="2">
    <source>
        <dbReference type="ARBA" id="ARBA00022692"/>
    </source>
</evidence>
<sequence>MAALGLVAIQVGIGIIMKASQTGGTYSFSPSASVTISEFLKMLLSTAFFYRECRQRAADGIAPSTRGGGSGYSSVATSDLPTTERSSLDEKEAADGVESTMAATPAPHTGPLPHLDVRTYWSYIRGEVTSPVRYGFCNLALFYVLINNSIFVAYKLADPGTINLIKSGVTFITALVMIATLGTKVSKNQWIAIVIQVCGLLVTQYNPETGSTYSFGTYLVLIFQVFLSASSGVYNQALLKTDDSSLHADNMILYAAGSVVNLMVHIMLSVFKEDEPSFFEGYNSFGAMMVIVSNVFIGLAITAVYRYADAVIKCFATAFATGILLYISPILFGTKLSFLVLPGTIVVFVASYMYMDNPPPRDPNPQPAKTETKNSWQVLQKYGRSVLIGSTIFTVFVATFLTMFASSLGDVSQDVKPAPKKPLPVDSKISSPFKNTLAMVRWNSKHAERIPMIEKYTPFFHTMHISMPEYLPGQANAFHNLTVDQYGEAFTVYVQVARTMKLILETEPDIEGLFYYHFDAWVDPLQWASANYENIWYPSVADAAAGAFGGPQFVCMNNSATYNWWGWEKNYHHDALAAIESIPSDRFSVPFRRDQWCLGWSDIYYVPRRFFDDFIALAEIFASFSVMHEVAIPTILHIIDVARRPHALQPVLDRFGDCWGSCCASDPGIDVVLWARCGHRLNYRDEKVTAAFYDKLDGEAAMLGTVGKMQDFYRI</sequence>
<evidence type="ECO:0000313" key="8">
    <source>
        <dbReference type="Proteomes" id="UP001174694"/>
    </source>
</evidence>
<feature type="transmembrane region" description="Helical" evidence="6">
    <location>
        <begin position="338"/>
        <end position="355"/>
    </location>
</feature>
<comment type="subcellular location">
    <subcellularLocation>
        <location evidence="1">Membrane</location>
        <topology evidence="1">Multi-pass membrane protein</topology>
    </subcellularLocation>
</comment>
<dbReference type="GO" id="GO:0000139">
    <property type="term" value="C:Golgi membrane"/>
    <property type="evidence" value="ECO:0007669"/>
    <property type="project" value="InterPro"/>
</dbReference>
<dbReference type="PANTHER" id="PTHR10231">
    <property type="entry name" value="NUCLEOTIDE-SUGAR TRANSMEMBRANE TRANSPORTER"/>
    <property type="match status" value="1"/>
</dbReference>
<feature type="transmembrane region" description="Helical" evidence="6">
    <location>
        <begin position="251"/>
        <end position="271"/>
    </location>
</feature>
<evidence type="ECO:0000256" key="5">
    <source>
        <dbReference type="SAM" id="MobiDB-lite"/>
    </source>
</evidence>
<protein>
    <submittedName>
        <fullName evidence="7">CMP-sialic acid transporter 2</fullName>
    </submittedName>
</protein>
<dbReference type="SUPFAM" id="SSF103481">
    <property type="entry name" value="Multidrug resistance efflux transporter EmrE"/>
    <property type="match status" value="1"/>
</dbReference>
<feature type="transmembrane region" description="Helical" evidence="6">
    <location>
        <begin position="312"/>
        <end position="332"/>
    </location>
</feature>
<reference evidence="7" key="1">
    <citation type="submission" date="2022-07" db="EMBL/GenBank/DDBJ databases">
        <title>Fungi with potential for degradation of polypropylene.</title>
        <authorList>
            <person name="Gostincar C."/>
        </authorList>
    </citation>
    <scope>NUCLEOTIDE SEQUENCE</scope>
    <source>
        <strain evidence="7">EXF-13308</strain>
    </source>
</reference>
<name>A0AA38VWL4_9PEZI</name>
<accession>A0AA38VWL4</accession>
<feature type="transmembrane region" description="Helical" evidence="6">
    <location>
        <begin position="386"/>
        <end position="405"/>
    </location>
</feature>
<feature type="transmembrane region" description="Helical" evidence="6">
    <location>
        <begin position="160"/>
        <end position="182"/>
    </location>
</feature>
<dbReference type="Pfam" id="PF04142">
    <property type="entry name" value="Nuc_sug_transp"/>
    <property type="match status" value="1"/>
</dbReference>
<dbReference type="NCBIfam" id="TIGR00803">
    <property type="entry name" value="nst"/>
    <property type="match status" value="1"/>
</dbReference>
<feature type="region of interest" description="Disordered" evidence="5">
    <location>
        <begin position="61"/>
        <end position="105"/>
    </location>
</feature>
<organism evidence="7 8">
    <name type="scientific">Pleurostoma richardsiae</name>
    <dbReference type="NCBI Taxonomy" id="41990"/>
    <lineage>
        <taxon>Eukaryota</taxon>
        <taxon>Fungi</taxon>
        <taxon>Dikarya</taxon>
        <taxon>Ascomycota</taxon>
        <taxon>Pezizomycotina</taxon>
        <taxon>Sordariomycetes</taxon>
        <taxon>Sordariomycetidae</taxon>
        <taxon>Calosphaeriales</taxon>
        <taxon>Pleurostomataceae</taxon>
        <taxon>Pleurostoma</taxon>
    </lineage>
</organism>
<feature type="transmembrane region" description="Helical" evidence="6">
    <location>
        <begin position="134"/>
        <end position="154"/>
    </location>
</feature>
<dbReference type="InterPro" id="IPR037185">
    <property type="entry name" value="EmrE-like"/>
</dbReference>
<feature type="transmembrane region" description="Helical" evidence="6">
    <location>
        <begin position="218"/>
        <end position="239"/>
    </location>
</feature>
<keyword evidence="2 6" id="KW-0812">Transmembrane</keyword>
<dbReference type="InterPro" id="IPR007271">
    <property type="entry name" value="Nuc_sug_transpt"/>
</dbReference>
<dbReference type="AlphaFoldDB" id="A0AA38VWL4"/>
<keyword evidence="4 6" id="KW-0472">Membrane</keyword>